<evidence type="ECO:0000256" key="2">
    <source>
        <dbReference type="SAM" id="MobiDB-lite"/>
    </source>
</evidence>
<feature type="region of interest" description="Disordered" evidence="2">
    <location>
        <begin position="474"/>
        <end position="495"/>
    </location>
</feature>
<dbReference type="CDD" id="cd13402">
    <property type="entry name" value="LT_TF-like"/>
    <property type="match status" value="1"/>
</dbReference>
<feature type="compositionally biased region" description="Basic and acidic residues" evidence="2">
    <location>
        <begin position="485"/>
        <end position="495"/>
    </location>
</feature>
<evidence type="ECO:0000313" key="5">
    <source>
        <dbReference type="Proteomes" id="UP001215533"/>
    </source>
</evidence>
<evidence type="ECO:0000256" key="1">
    <source>
        <dbReference type="SAM" id="Coils"/>
    </source>
</evidence>
<sequence length="1697" mass="181228">MELETLEVYIDANLSRINEQLEKIYPAFEKVFSRVEQITGASMDKTEKSMDISKGSNKLIDEVKKINENMSKQFDNMSKNAESSMSKTGDGMAKGMAASRVKVGKEVDQLVNNVNSKMDQARAIQQKVSYLQNKKAVATSSGNPLDAQKFDAQVASAEARMTRYQNQAKALAAEMQSEFDAIPASLNKIAQTMDQNEAAINRLKANIKSLRAEQADAEMPTGNFTDGFGSKATAKSSKLGDQAAKQEAKMAKLIAQNDSLGSTYAKVEDRSSALKGALGKLNTELDKSAVATKRTNNSFSSMKNHLSELGNKFSFLGNGSNNLNRVASSAEKSRNSMSGLARTVRMLGSQLVVFTLMYQGIMMLASGLGSALMTNARFAASFNQIKVNLLTAFYPIYTAALPAINALMDVLVKATGYIAQFTSALFGMSRGAAKQGAAGLYNQVRAINDTGSASKEASKQVRETNKQITAANKKAAESAAAANEASRKQMQETKKKAQELKGALMGFDEINTLSSAEDNPNYSYDKQKPDKQPLQSADSLDDVPGTNFNIPDGAQFGGAIAAANEFKKILADLFKPMQEAWDKYGKRVTDAWEYALREVGGLIKAIGKSFMEVWTNGTGAVFIGNILKLLADVLNIIGDIAKAFKDAWNDGGRGTKLIQTIFDAFNSILNLLHSIATSFRSAWNDGTGQAIAANLLDIFTNIFKTIGNLADQFNKAWNAGNVGKSIFSGILGIINIVLGTIKELTGATADWAKTLDFRPLLNSIDGLLKALQPLTKNIGDGLLWFYKNVLLPLAGFTITNLIPAFLDTLSAAIKVINAIINALKPLGQWLFKNFLEPLAKWTGGTIISILKGLAKALSGISDWISTHQKAVELAAKTIIALFAFKAATAGLNGGVGLLGALADKATILAGQKGIISAFFGKITGLGDLKEAVTNVKSLASLGKLGWQSFAKKIGEFGSAFADISKTSWSNVKSAGGYIADLTKAAGGGILSALSTLGGVITSAATATWGFTTALLSNPLTWIIAGIVVAITAVIAAGVLLYKNWDTVKEKAGQLGKWIGEKWDGIKVVTGKVWGAITTFLKKWGVDILILMFTGPAAPFILFAKYVATHWDSISSSTSKIWGNVKDAISDKAKEAFTKAKKHFGDLKDSAGTHFENIRKSAADKFESIKSSVSDKAKLAKDKALDAWSIMKQHTGPYFDAVKTTASDAFDKVSGWAGGLGGRMASGLSNGIGGVKSAAKGIANAILNTIGSAVNGVIDGVKWILKHVGASGAAEGLHHWSVPNFATGGTHRGGPALVNDQQGSLYREAYQLPNGKTGLFPQQRNFIADMPAGTKIMNASNTAKLMQSNIPHYAFGIGDFSFPEIHIPDMSNIFSGLGGAWDSVVDTAESIFDDVTHPGRVLDYAVNKFTKFTGLEHPALDVATGSVGKIKDGALNMVKKALEEFSPEPSGSGIKRWAGVIRKALSKNGLPTNGAYTNAWLRQVQTESGGNEHAMGGNDGLLDGNAQGLLQVKPGTFAAYKFPGYGNIMKGYHNALAGIHYAKARYGSDMLGVIGRGHGYANGGPIFKHGLYEMGEGNNQEMVLPLTNRSRAWELMQQASEMMGFGQLQLPEVLSREDNFSSNFDLSNGNNTQTGGVGTNNVLSVIAELLSNRGNDGEQQATVEQPLILELNDDVLGRTVIKVINKEIKRTGKIPLNI</sequence>
<keyword evidence="3" id="KW-0812">Transmembrane</keyword>
<feature type="transmembrane region" description="Helical" evidence="3">
    <location>
        <begin position="1087"/>
        <end position="1107"/>
    </location>
</feature>
<reference evidence="4" key="1">
    <citation type="submission" date="2023-02" db="EMBL/GenBank/DDBJ databases">
        <title>Complete genome sequence of Lactobacillus curvatus CACC879 isolated from Pig feces.</title>
        <authorList>
            <person name="Park S."/>
            <person name="Park M.A."/>
            <person name="Kim D.-H."/>
            <person name="Kim Y."/>
        </authorList>
    </citation>
    <scope>NUCLEOTIDE SEQUENCE</scope>
    <source>
        <strain evidence="4">Curvatus</strain>
        <plasmid evidence="4">p1_CACC879</plasmid>
    </source>
</reference>
<dbReference type="SUPFAM" id="SSF53955">
    <property type="entry name" value="Lysozyme-like"/>
    <property type="match status" value="1"/>
</dbReference>
<dbReference type="InterPro" id="IPR023346">
    <property type="entry name" value="Lysozyme-like_dom_sf"/>
</dbReference>
<organism evidence="4 5">
    <name type="scientific">Latilactobacillus curvatus</name>
    <name type="common">Lactobacillus curvatus</name>
    <dbReference type="NCBI Taxonomy" id="28038"/>
    <lineage>
        <taxon>Bacteria</taxon>
        <taxon>Bacillati</taxon>
        <taxon>Bacillota</taxon>
        <taxon>Bacilli</taxon>
        <taxon>Lactobacillales</taxon>
        <taxon>Lactobacillaceae</taxon>
        <taxon>Latilactobacillus</taxon>
    </lineage>
</organism>
<feature type="transmembrane region" description="Helical" evidence="3">
    <location>
        <begin position="1021"/>
        <end position="1041"/>
    </location>
</feature>
<accession>A0AAJ5UQX9</accession>
<dbReference type="SUPFAM" id="SSF58113">
    <property type="entry name" value="Apolipoprotein A-I"/>
    <property type="match status" value="1"/>
</dbReference>
<dbReference type="Gene3D" id="1.20.120.20">
    <property type="entry name" value="Apolipoprotein"/>
    <property type="match status" value="1"/>
</dbReference>
<dbReference type="PANTHER" id="PTHR47372:SF11">
    <property type="entry name" value="RE19971P"/>
    <property type="match status" value="1"/>
</dbReference>
<keyword evidence="3" id="KW-1133">Transmembrane helix</keyword>
<dbReference type="EMBL" id="CP117684">
    <property type="protein sequence ID" value="WDC92814.1"/>
    <property type="molecule type" value="Genomic_DNA"/>
</dbReference>
<dbReference type="Proteomes" id="UP001215533">
    <property type="component" value="Plasmid p1_CACC879"/>
</dbReference>
<protein>
    <submittedName>
        <fullName evidence="4">Phage tail protein</fullName>
    </submittedName>
</protein>
<keyword evidence="4" id="KW-0614">Plasmid</keyword>
<dbReference type="PANTHER" id="PTHR47372">
    <property type="entry name" value="DAUER UP-REGULATED-RELATED"/>
    <property type="match status" value="1"/>
</dbReference>
<feature type="compositionally biased region" description="Polar residues" evidence="2">
    <location>
        <begin position="513"/>
        <end position="524"/>
    </location>
</feature>
<feature type="coiled-coil region" evidence="1">
    <location>
        <begin position="107"/>
        <end position="213"/>
    </location>
</feature>
<feature type="compositionally biased region" description="Low complexity" evidence="2">
    <location>
        <begin position="474"/>
        <end position="484"/>
    </location>
</feature>
<feature type="transmembrane region" description="Helical" evidence="3">
    <location>
        <begin position="392"/>
        <end position="412"/>
    </location>
</feature>
<proteinExistence type="predicted"/>
<evidence type="ECO:0000256" key="3">
    <source>
        <dbReference type="SAM" id="Phobius"/>
    </source>
</evidence>
<keyword evidence="3" id="KW-0472">Membrane</keyword>
<feature type="transmembrane region" description="Helical" evidence="3">
    <location>
        <begin position="989"/>
        <end position="1009"/>
    </location>
</feature>
<keyword evidence="1" id="KW-0175">Coiled coil</keyword>
<feature type="transmembrane region" description="Helical" evidence="3">
    <location>
        <begin position="351"/>
        <end position="372"/>
    </location>
</feature>
<name>A0AAJ5UQX9_LATCU</name>
<geneLocation type="plasmid" evidence="4 5">
    <name>p1_CACC879</name>
</geneLocation>
<evidence type="ECO:0000313" key="4">
    <source>
        <dbReference type="EMBL" id="WDC92814.1"/>
    </source>
</evidence>
<feature type="region of interest" description="Disordered" evidence="2">
    <location>
        <begin position="513"/>
        <end position="544"/>
    </location>
</feature>
<gene>
    <name evidence="4" type="ORF">PSR33_09650</name>
</gene>